<dbReference type="InterPro" id="IPR007421">
    <property type="entry name" value="Schlafen_AlbA_2_dom"/>
</dbReference>
<dbReference type="RefSeq" id="XP_008009245.1">
    <property type="nucleotide sequence ID" value="XM_008011054.3"/>
</dbReference>
<dbReference type="KEGG" id="csab:103242733"/>
<dbReference type="InterPro" id="IPR031450">
    <property type="entry name" value="Poxin-SLFN/SLFN_N"/>
</dbReference>
<dbReference type="GeneTree" id="ENSGT00410000025651"/>
<dbReference type="GO" id="GO:0004540">
    <property type="term" value="F:RNA nuclease activity"/>
    <property type="evidence" value="ECO:0007669"/>
    <property type="project" value="Ensembl"/>
</dbReference>
<dbReference type="EMBL" id="AQIB01146972">
    <property type="status" value="NOT_ANNOTATED_CDS"/>
    <property type="molecule type" value="Genomic_DNA"/>
</dbReference>
<dbReference type="BioGRID-ORCS" id="103242733">
    <property type="hits" value="2 hits in 9 CRISPR screens"/>
</dbReference>
<dbReference type="Pfam" id="PF04326">
    <property type="entry name" value="SLFN_AlbA_2"/>
    <property type="match status" value="1"/>
</dbReference>
<dbReference type="GeneID" id="103242733"/>
<dbReference type="GO" id="GO:0097190">
    <property type="term" value="P:apoptotic signaling pathway"/>
    <property type="evidence" value="ECO:0007669"/>
    <property type="project" value="Ensembl"/>
</dbReference>
<dbReference type="GO" id="GO:0043022">
    <property type="term" value="F:ribosome binding"/>
    <property type="evidence" value="ECO:0007669"/>
    <property type="project" value="Ensembl"/>
</dbReference>
<dbReference type="Gene3D" id="3.30.950.30">
    <property type="entry name" value="Schlafen, AAA domain"/>
    <property type="match status" value="1"/>
</dbReference>
<evidence type="ECO:0000259" key="2">
    <source>
        <dbReference type="Pfam" id="PF17057"/>
    </source>
</evidence>
<proteinExistence type="predicted"/>
<dbReference type="AlphaFoldDB" id="A0A0D9R1U6"/>
<dbReference type="InterPro" id="IPR029684">
    <property type="entry name" value="Schlafen"/>
</dbReference>
<gene>
    <name evidence="4" type="primary">SLFN12</name>
</gene>
<dbReference type="Proteomes" id="UP000029965">
    <property type="component" value="Chromosome 16"/>
</dbReference>
<dbReference type="GO" id="GO:0005829">
    <property type="term" value="C:cytosol"/>
    <property type="evidence" value="ECO:0007669"/>
    <property type="project" value="Ensembl"/>
</dbReference>
<organism evidence="4 5">
    <name type="scientific">Chlorocebus sabaeus</name>
    <name type="common">Green monkey</name>
    <name type="synonym">Simia sabaea</name>
    <dbReference type="NCBI Taxonomy" id="60711"/>
    <lineage>
        <taxon>Eukaryota</taxon>
        <taxon>Metazoa</taxon>
        <taxon>Chordata</taxon>
        <taxon>Craniata</taxon>
        <taxon>Vertebrata</taxon>
        <taxon>Euteleostomi</taxon>
        <taxon>Mammalia</taxon>
        <taxon>Eutheria</taxon>
        <taxon>Euarchontoglires</taxon>
        <taxon>Primates</taxon>
        <taxon>Haplorrhini</taxon>
        <taxon>Catarrhini</taxon>
        <taxon>Cercopithecidae</taxon>
        <taxon>Cercopithecinae</taxon>
        <taxon>Chlorocebus</taxon>
    </lineage>
</organism>
<dbReference type="InterPro" id="IPR048729">
    <property type="entry name" value="SLFN_GTPase-like"/>
</dbReference>
<sequence>MNVSIDLETNYAELVLDVGRVTLGENNRKKMKDSKLRKKQNESVSRAVCALLNSGGGVIKAEIENEDYSYTKDGIGLDLEHSFSNMLLFVPEYLDFMQNGNYFLIFVKSWSLNTSGLRITTLSSNLYKRDITSAKVMNAAAALQFLKNIKKTRGRLYLRPELLARRPRVDIQEESNMKALARGFFDRTELDREEKLTFTESTHVEIKNFSTEKLLQRIKEILPQYVSAFANTDGGYLFIGLNEDKEIIGFKAEMSDLDKLEREIEKSIKKMPVHHFCMEKKNINYSCKFLEVYDKGSLCGYVCALRVERFCCAVFAKEPDSWHVKDNRVVQLTRKEWIQFMVEAEPKFSRSYEELISQINMSSPTPHSWPYLEGQRQRHHRPGLSGRITYTPENLCRKLFLQHEGLQQLIYEEMGSVSKGSLIFSRSWSLDLGLQENNKVLCDALLISQDKPPVLYTFHMVQDEEFKVYSTQTALTLKQKLGQIGGYTKKVCVMTKIFYLSPEGKTSCQYDLRLQVIYPESYYFTSTQTRKDLLKALFKALKRLESVRDQFAFASVSQIISIDCFQKNDKKMFKYCRMLT</sequence>
<dbReference type="GO" id="GO:0005634">
    <property type="term" value="C:nucleus"/>
    <property type="evidence" value="ECO:0007669"/>
    <property type="project" value="Ensembl"/>
</dbReference>
<feature type="domain" description="Poxin-Schlafen/Schlafen-like N-terminal" evidence="2">
    <location>
        <begin position="82"/>
        <end position="198"/>
    </location>
</feature>
<dbReference type="FunFam" id="3.30.950.30:FF:000001">
    <property type="entry name" value="Schlafen family member 14"/>
    <property type="match status" value="1"/>
</dbReference>
<dbReference type="PANTHER" id="PTHR12155">
    <property type="entry name" value="SCHLAFEN"/>
    <property type="match status" value="1"/>
</dbReference>
<dbReference type="Ensembl" id="ENSCSAT00000004330.1">
    <property type="protein sequence ID" value="ENSCSAP00000002585.1"/>
    <property type="gene ID" value="ENSCSAG00000006292.1"/>
</dbReference>
<feature type="domain" description="Schlafen GTPase-like" evidence="3">
    <location>
        <begin position="387"/>
        <end position="523"/>
    </location>
</feature>
<dbReference type="RefSeq" id="XP_037848676.1">
    <property type="nucleotide sequence ID" value="XM_037992748.2"/>
</dbReference>
<protein>
    <submittedName>
        <fullName evidence="4">Schlafen family member 12</fullName>
    </submittedName>
</protein>
<dbReference type="EMBL" id="AQIB01146970">
    <property type="status" value="NOT_ANNOTATED_CDS"/>
    <property type="molecule type" value="Genomic_DNA"/>
</dbReference>
<feature type="domain" description="Schlafen AlbA-2" evidence="1">
    <location>
        <begin position="200"/>
        <end position="326"/>
    </location>
</feature>
<dbReference type="Bgee" id="ENSCSAG00000006292">
    <property type="expression patterns" value="Expressed in blood and 4 other cell types or tissues"/>
</dbReference>
<evidence type="ECO:0000259" key="1">
    <source>
        <dbReference type="Pfam" id="PF04326"/>
    </source>
</evidence>
<dbReference type="EMBL" id="AQIB01146971">
    <property type="status" value="NOT_ANNOTATED_CDS"/>
    <property type="molecule type" value="Genomic_DNA"/>
</dbReference>
<reference evidence="4" key="3">
    <citation type="submission" date="2025-09" db="UniProtKB">
        <authorList>
            <consortium name="Ensembl"/>
        </authorList>
    </citation>
    <scope>IDENTIFICATION</scope>
</reference>
<evidence type="ECO:0000259" key="3">
    <source>
        <dbReference type="Pfam" id="PF21026"/>
    </source>
</evidence>
<keyword evidence="5" id="KW-1185">Reference proteome</keyword>
<dbReference type="Pfam" id="PF17057">
    <property type="entry name" value="B3R"/>
    <property type="match status" value="1"/>
</dbReference>
<dbReference type="eggNOG" id="ENOG502RU3F">
    <property type="taxonomic scope" value="Eukaryota"/>
</dbReference>
<dbReference type="STRING" id="60711.ENSCSAP00000002585"/>
<dbReference type="InterPro" id="IPR038461">
    <property type="entry name" value="Schlafen_AlbA_2_dom_sf"/>
</dbReference>
<dbReference type="OMA" id="CMEKKNI"/>
<dbReference type="CTD" id="55106"/>
<evidence type="ECO:0000313" key="5">
    <source>
        <dbReference type="Proteomes" id="UP000029965"/>
    </source>
</evidence>
<reference evidence="4" key="2">
    <citation type="submission" date="2025-08" db="UniProtKB">
        <authorList>
            <consortium name="Ensembl"/>
        </authorList>
    </citation>
    <scope>IDENTIFICATION</scope>
</reference>
<dbReference type="GO" id="GO:0016075">
    <property type="term" value="P:rRNA catabolic process"/>
    <property type="evidence" value="ECO:0007669"/>
    <property type="project" value="Ensembl"/>
</dbReference>
<evidence type="ECO:0000313" key="4">
    <source>
        <dbReference type="Ensembl" id="ENSCSAP00000002585.1"/>
    </source>
</evidence>
<accession>A0A0D9R1U6</accession>
<dbReference type="PANTHER" id="PTHR12155:SF2">
    <property type="entry name" value="RIBONUCLEASE SLFN12"/>
    <property type="match status" value="1"/>
</dbReference>
<reference evidence="4 5" key="1">
    <citation type="submission" date="2014-03" db="EMBL/GenBank/DDBJ databases">
        <authorList>
            <person name="Warren W."/>
            <person name="Wilson R.K."/>
        </authorList>
    </citation>
    <scope>NUCLEOTIDE SEQUENCE</scope>
</reference>
<name>A0A0D9R1U6_CHLSB</name>
<dbReference type="Pfam" id="PF21026">
    <property type="entry name" value="SLFN_GTPase-like"/>
    <property type="match status" value="1"/>
</dbReference>